<dbReference type="Proteomes" id="UP001266099">
    <property type="component" value="Unassembled WGS sequence"/>
</dbReference>
<dbReference type="SUPFAM" id="SSF63882">
    <property type="entry name" value="MoeA N-terminal region -like"/>
    <property type="match status" value="1"/>
</dbReference>
<accession>A0ABU1T3L9</accession>
<keyword evidence="5 7" id="KW-0501">Molybdenum cofactor biosynthesis</keyword>
<dbReference type="Gene3D" id="3.40.980.10">
    <property type="entry name" value="MoaB/Mog-like domain"/>
    <property type="match status" value="1"/>
</dbReference>
<dbReference type="CDD" id="cd00887">
    <property type="entry name" value="MoeA"/>
    <property type="match status" value="1"/>
</dbReference>
<keyword evidence="7" id="KW-0460">Magnesium</keyword>
<dbReference type="EMBL" id="JAVDUJ010000001">
    <property type="protein sequence ID" value="MDR6939830.1"/>
    <property type="molecule type" value="Genomic_DNA"/>
</dbReference>
<gene>
    <name evidence="9" type="ORF">J2S36_001373</name>
</gene>
<comment type="function">
    <text evidence="1 7">Catalyzes the insertion of molybdate into adenylated molybdopterin with the concomitant release of AMP.</text>
</comment>
<dbReference type="Gene3D" id="2.40.340.10">
    <property type="entry name" value="MoeA, C-terminal, domain IV"/>
    <property type="match status" value="1"/>
</dbReference>
<evidence type="ECO:0000256" key="3">
    <source>
        <dbReference type="ARBA" id="ARBA00010763"/>
    </source>
</evidence>
<dbReference type="EC" id="2.10.1.1" evidence="7"/>
<keyword evidence="10" id="KW-1185">Reference proteome</keyword>
<dbReference type="PANTHER" id="PTHR10192:SF5">
    <property type="entry name" value="GEPHYRIN"/>
    <property type="match status" value="1"/>
</dbReference>
<feature type="domain" description="MoaB/Mog" evidence="8">
    <location>
        <begin position="185"/>
        <end position="322"/>
    </location>
</feature>
<dbReference type="InterPro" id="IPR036135">
    <property type="entry name" value="MoeA_linker/N_sf"/>
</dbReference>
<comment type="pathway">
    <text evidence="2 7">Cofactor biosynthesis; molybdopterin biosynthesis.</text>
</comment>
<dbReference type="InterPro" id="IPR005111">
    <property type="entry name" value="MoeA_C_domain_IV"/>
</dbReference>
<evidence type="ECO:0000313" key="10">
    <source>
        <dbReference type="Proteomes" id="UP001266099"/>
    </source>
</evidence>
<dbReference type="InterPro" id="IPR005110">
    <property type="entry name" value="MoeA_linker/N"/>
</dbReference>
<keyword evidence="4 7" id="KW-0500">Molybdenum</keyword>
<dbReference type="Pfam" id="PF00994">
    <property type="entry name" value="MoCF_biosynth"/>
    <property type="match status" value="1"/>
</dbReference>
<comment type="caution">
    <text evidence="9">The sequence shown here is derived from an EMBL/GenBank/DDBJ whole genome shotgun (WGS) entry which is preliminary data.</text>
</comment>
<dbReference type="InterPro" id="IPR036425">
    <property type="entry name" value="MoaB/Mog-like_dom_sf"/>
</dbReference>
<dbReference type="SMART" id="SM00852">
    <property type="entry name" value="MoCF_biosynth"/>
    <property type="match status" value="1"/>
</dbReference>
<evidence type="ECO:0000256" key="2">
    <source>
        <dbReference type="ARBA" id="ARBA00005046"/>
    </source>
</evidence>
<evidence type="ECO:0000313" key="9">
    <source>
        <dbReference type="EMBL" id="MDR6939830.1"/>
    </source>
</evidence>
<evidence type="ECO:0000256" key="6">
    <source>
        <dbReference type="ARBA" id="ARBA00047317"/>
    </source>
</evidence>
<keyword evidence="7" id="KW-0479">Metal-binding</keyword>
<dbReference type="Gene3D" id="2.170.190.11">
    <property type="entry name" value="Molybdopterin biosynthesis moea protein, domain 3"/>
    <property type="match status" value="1"/>
</dbReference>
<dbReference type="InterPro" id="IPR036688">
    <property type="entry name" value="MoeA_C_domain_IV_sf"/>
</dbReference>
<keyword evidence="7 9" id="KW-0808">Transferase</keyword>
<name>A0ABU1T3L9_9ACTO</name>
<dbReference type="GO" id="GO:0061599">
    <property type="term" value="F:molybdopterin molybdotransferase activity"/>
    <property type="evidence" value="ECO:0007669"/>
    <property type="project" value="UniProtKB-EC"/>
</dbReference>
<comment type="similarity">
    <text evidence="3 7">Belongs to the MoeA family.</text>
</comment>
<sequence length="409" mass="43157">MFKGISMKTVAEQKQECLAAAKVLPAFEVSLTDAIGCILAQDVVSLVDVPQMNLAGRDGYAVQAEDTRGASDVNPLSLPVLEKVRANYTEPVSIVEKTAIKVASGTPLPEGADAVVPIEYTDGGEARVQINVELQAGENVRTHAEDLAAGEVILRQGVRIASRQVAVLASAGHATVLVRPKPRVVVLAIGDELQEPGRPAVRGKVYDANSHALASAAAGAGAQVFRVGAVPDDARILREAIEDQLVRADIVITTGGLSYGGGDTLKEVLAPLGTVRFDHVGIFPGRQFGVGRIDHTSIFCLPGSPTAALTGFEVFIRPALRQMAGYQHLERRTVRAKIAQGWESPFGKEEYVQARVTGTPGHGYTVEPIGKPGRPLLTGMARANCLILLSASTRLVAAGESVDCIVIDQ</sequence>
<dbReference type="NCBIfam" id="TIGR00177">
    <property type="entry name" value="molyb_syn"/>
    <property type="match status" value="1"/>
</dbReference>
<dbReference type="InterPro" id="IPR038987">
    <property type="entry name" value="MoeA-like"/>
</dbReference>
<reference evidence="9 10" key="1">
    <citation type="submission" date="2023-07" db="EMBL/GenBank/DDBJ databases">
        <title>Sequencing the genomes of 1000 actinobacteria strains.</title>
        <authorList>
            <person name="Klenk H.-P."/>
        </authorList>
    </citation>
    <scope>NUCLEOTIDE SEQUENCE [LARGE SCALE GENOMIC DNA]</scope>
    <source>
        <strain evidence="9 10">DSM 15539</strain>
    </source>
</reference>
<dbReference type="InterPro" id="IPR001453">
    <property type="entry name" value="MoaB/Mog_dom"/>
</dbReference>
<protein>
    <recommendedName>
        <fullName evidence="7">Molybdopterin molybdenumtransferase</fullName>
        <ecNumber evidence="7">2.10.1.1</ecNumber>
    </recommendedName>
</protein>
<dbReference type="Gene3D" id="3.90.105.10">
    <property type="entry name" value="Molybdopterin biosynthesis moea protein, domain 2"/>
    <property type="match status" value="1"/>
</dbReference>
<evidence type="ECO:0000256" key="7">
    <source>
        <dbReference type="RuleBase" id="RU365090"/>
    </source>
</evidence>
<comment type="catalytic activity">
    <reaction evidence="6">
        <text>adenylyl-molybdopterin + molybdate = Mo-molybdopterin + AMP + H(+)</text>
        <dbReference type="Rhea" id="RHEA:35047"/>
        <dbReference type="ChEBI" id="CHEBI:15378"/>
        <dbReference type="ChEBI" id="CHEBI:36264"/>
        <dbReference type="ChEBI" id="CHEBI:62727"/>
        <dbReference type="ChEBI" id="CHEBI:71302"/>
        <dbReference type="ChEBI" id="CHEBI:456215"/>
        <dbReference type="EC" id="2.10.1.1"/>
    </reaction>
</comment>
<evidence type="ECO:0000256" key="1">
    <source>
        <dbReference type="ARBA" id="ARBA00002901"/>
    </source>
</evidence>
<dbReference type="PANTHER" id="PTHR10192">
    <property type="entry name" value="MOLYBDOPTERIN BIOSYNTHESIS PROTEIN"/>
    <property type="match status" value="1"/>
</dbReference>
<proteinExistence type="inferred from homology"/>
<comment type="cofactor">
    <cofactor evidence="7">
        <name>Mg(2+)</name>
        <dbReference type="ChEBI" id="CHEBI:18420"/>
    </cofactor>
</comment>
<dbReference type="RefSeq" id="WP_309956824.1">
    <property type="nucleotide sequence ID" value="NZ_JAVDUJ010000001.1"/>
</dbReference>
<evidence type="ECO:0000256" key="4">
    <source>
        <dbReference type="ARBA" id="ARBA00022505"/>
    </source>
</evidence>
<dbReference type="SUPFAM" id="SSF63867">
    <property type="entry name" value="MoeA C-terminal domain-like"/>
    <property type="match status" value="1"/>
</dbReference>
<evidence type="ECO:0000259" key="8">
    <source>
        <dbReference type="SMART" id="SM00852"/>
    </source>
</evidence>
<dbReference type="Pfam" id="PF03453">
    <property type="entry name" value="MoeA_N"/>
    <property type="match status" value="1"/>
</dbReference>
<dbReference type="SUPFAM" id="SSF53218">
    <property type="entry name" value="Molybdenum cofactor biosynthesis proteins"/>
    <property type="match status" value="1"/>
</dbReference>
<dbReference type="NCBIfam" id="NF045515">
    <property type="entry name" value="Glp_gephyrin"/>
    <property type="match status" value="1"/>
</dbReference>
<dbReference type="Pfam" id="PF03454">
    <property type="entry name" value="MoeA_C"/>
    <property type="match status" value="1"/>
</dbReference>
<organism evidence="9 10">
    <name type="scientific">Arcanobacterium hippocoleae</name>
    <dbReference type="NCBI Taxonomy" id="149017"/>
    <lineage>
        <taxon>Bacteria</taxon>
        <taxon>Bacillati</taxon>
        <taxon>Actinomycetota</taxon>
        <taxon>Actinomycetes</taxon>
        <taxon>Actinomycetales</taxon>
        <taxon>Actinomycetaceae</taxon>
        <taxon>Arcanobacterium</taxon>
    </lineage>
</organism>
<evidence type="ECO:0000256" key="5">
    <source>
        <dbReference type="ARBA" id="ARBA00023150"/>
    </source>
</evidence>